<gene>
    <name evidence="6" type="ORF">FHS27_002965</name>
</gene>
<evidence type="ECO:0000256" key="1">
    <source>
        <dbReference type="ARBA" id="ARBA00022490"/>
    </source>
</evidence>
<dbReference type="SUPFAM" id="SSF46785">
    <property type="entry name" value="Winged helix' DNA-binding domain"/>
    <property type="match status" value="2"/>
</dbReference>
<dbReference type="AlphaFoldDB" id="A0A7W5DZ34"/>
<comment type="caution">
    <text evidence="6">The sequence shown here is derived from an EMBL/GenBank/DDBJ whole genome shotgun (WGS) entry which is preliminary data.</text>
</comment>
<dbReference type="Gene3D" id="1.10.10.10">
    <property type="entry name" value="Winged helix-like DNA-binding domain superfamily/Winged helix DNA-binding domain"/>
    <property type="match status" value="2"/>
</dbReference>
<keyword evidence="1" id="KW-0963">Cytoplasm</keyword>
<feature type="compositionally biased region" description="Acidic residues" evidence="5">
    <location>
        <begin position="62"/>
        <end position="81"/>
    </location>
</feature>
<proteinExistence type="predicted"/>
<feature type="region of interest" description="Disordered" evidence="5">
    <location>
        <begin position="287"/>
        <end position="342"/>
    </location>
</feature>
<keyword evidence="2" id="KW-0132">Cell division</keyword>
<dbReference type="Pfam" id="PF04079">
    <property type="entry name" value="SMC_ScpB"/>
    <property type="match status" value="1"/>
</dbReference>
<organism evidence="6 7">
    <name type="scientific">Aporhodopirellula rubra</name>
    <dbReference type="NCBI Taxonomy" id="980271"/>
    <lineage>
        <taxon>Bacteria</taxon>
        <taxon>Pseudomonadati</taxon>
        <taxon>Planctomycetota</taxon>
        <taxon>Planctomycetia</taxon>
        <taxon>Pirellulales</taxon>
        <taxon>Pirellulaceae</taxon>
        <taxon>Aporhodopirellula</taxon>
    </lineage>
</organism>
<feature type="compositionally biased region" description="Acidic residues" evidence="5">
    <location>
        <begin position="40"/>
        <end position="55"/>
    </location>
</feature>
<dbReference type="PANTHER" id="PTHR34298">
    <property type="entry name" value="SEGREGATION AND CONDENSATION PROTEIN B"/>
    <property type="match status" value="1"/>
</dbReference>
<feature type="compositionally biased region" description="Basic and acidic residues" evidence="5">
    <location>
        <begin position="287"/>
        <end position="297"/>
    </location>
</feature>
<accession>A0A7W5DZ34</accession>
<dbReference type="RefSeq" id="WP_315854564.1">
    <property type="nucleotide sequence ID" value="NZ_JACHXU010000009.1"/>
</dbReference>
<dbReference type="InterPro" id="IPR005234">
    <property type="entry name" value="ScpB_csome_segregation"/>
</dbReference>
<dbReference type="Proteomes" id="UP000536179">
    <property type="component" value="Unassembled WGS sequence"/>
</dbReference>
<feature type="region of interest" description="Disordered" evidence="5">
    <location>
        <begin position="1"/>
        <end position="84"/>
    </location>
</feature>
<keyword evidence="4" id="KW-0131">Cell cycle</keyword>
<dbReference type="InterPro" id="IPR036390">
    <property type="entry name" value="WH_DNA-bd_sf"/>
</dbReference>
<feature type="compositionally biased region" description="Basic residues" evidence="5">
    <location>
        <begin position="333"/>
        <end position="342"/>
    </location>
</feature>
<feature type="region of interest" description="Disordered" evidence="5">
    <location>
        <begin position="120"/>
        <end position="154"/>
    </location>
</feature>
<evidence type="ECO:0000256" key="3">
    <source>
        <dbReference type="ARBA" id="ARBA00022829"/>
    </source>
</evidence>
<protein>
    <submittedName>
        <fullName evidence="6">Chromosome segregation and condensation protein ScpB</fullName>
    </submittedName>
</protein>
<keyword evidence="3" id="KW-0159">Chromosome partition</keyword>
<dbReference type="GO" id="GO:0051301">
    <property type="term" value="P:cell division"/>
    <property type="evidence" value="ECO:0007669"/>
    <property type="project" value="UniProtKB-KW"/>
</dbReference>
<keyword evidence="7" id="KW-1185">Reference proteome</keyword>
<evidence type="ECO:0000256" key="5">
    <source>
        <dbReference type="SAM" id="MobiDB-lite"/>
    </source>
</evidence>
<evidence type="ECO:0000313" key="6">
    <source>
        <dbReference type="EMBL" id="MBB3207146.1"/>
    </source>
</evidence>
<reference evidence="6 7" key="1">
    <citation type="submission" date="2020-08" db="EMBL/GenBank/DDBJ databases">
        <title>Genomic Encyclopedia of Type Strains, Phase III (KMG-III): the genomes of soil and plant-associated and newly described type strains.</title>
        <authorList>
            <person name="Whitman W."/>
        </authorList>
    </citation>
    <scope>NUCLEOTIDE SEQUENCE [LARGE SCALE GENOMIC DNA]</scope>
    <source>
        <strain evidence="6 7">CECT 8075</strain>
    </source>
</reference>
<dbReference type="EMBL" id="JACHXU010000009">
    <property type="protein sequence ID" value="MBB3207146.1"/>
    <property type="molecule type" value="Genomic_DNA"/>
</dbReference>
<sequence>MTDKQSEPRDDEELNSDDLHDETADVEHADQTAPENTAPDSDDGSESNDEPDDDVEHAFVNEPEDEYEPEDDFEDDEDAFSLEELGAAYKHIVAKSDSDDGSEAIQTGEVLQREQLIAAQAVDQSEPESDPSEAPDDDVETEATTSEDEPESAATPEAIIEAALFVGHPNGHGITAARLASIMRGMTPEEVIETIDTLNESYRTHRQGIRIAQDDSGYRLIVAPEVESIRHVFTGKVRETRLSQGAIEVLSLVAYQPGITAVECTDKRGRDSGPLLNQMVRRRLIEMRREPEEEPAKPKPPAVATIDPDEAGGTSDASETSDAPESIDAPAKPSKKRPKPKLVSKFYPAERLLVLLGLESLDDLPQVEEVHLE</sequence>
<dbReference type="InterPro" id="IPR036388">
    <property type="entry name" value="WH-like_DNA-bd_sf"/>
</dbReference>
<feature type="compositionally biased region" description="Acidic residues" evidence="5">
    <location>
        <begin position="125"/>
        <end position="151"/>
    </location>
</feature>
<dbReference type="GO" id="GO:0051304">
    <property type="term" value="P:chromosome separation"/>
    <property type="evidence" value="ECO:0007669"/>
    <property type="project" value="InterPro"/>
</dbReference>
<name>A0A7W5DZ34_9BACT</name>
<feature type="compositionally biased region" description="Basic and acidic residues" evidence="5">
    <location>
        <begin position="17"/>
        <end position="30"/>
    </location>
</feature>
<dbReference type="PANTHER" id="PTHR34298:SF2">
    <property type="entry name" value="SEGREGATION AND CONDENSATION PROTEIN B"/>
    <property type="match status" value="1"/>
</dbReference>
<evidence type="ECO:0000256" key="2">
    <source>
        <dbReference type="ARBA" id="ARBA00022618"/>
    </source>
</evidence>
<evidence type="ECO:0000313" key="7">
    <source>
        <dbReference type="Proteomes" id="UP000536179"/>
    </source>
</evidence>
<evidence type="ECO:0000256" key="4">
    <source>
        <dbReference type="ARBA" id="ARBA00023306"/>
    </source>
</evidence>